<evidence type="ECO:0000313" key="3">
    <source>
        <dbReference type="Proteomes" id="UP000245657"/>
    </source>
</evidence>
<proteinExistence type="predicted"/>
<name>A0A2V2MUG6_9EURY</name>
<feature type="domain" description="Transcription regulator PadR N-terminal" evidence="1">
    <location>
        <begin position="14"/>
        <end position="78"/>
    </location>
</feature>
<evidence type="ECO:0000259" key="1">
    <source>
        <dbReference type="Pfam" id="PF03551"/>
    </source>
</evidence>
<reference evidence="2 3" key="1">
    <citation type="submission" date="2018-05" db="EMBL/GenBank/DDBJ databases">
        <title>Draft genome of Methanospirillum lacunae Ki8-1.</title>
        <authorList>
            <person name="Dueholm M.S."/>
            <person name="Nielsen P.H."/>
            <person name="Bakmann L.F."/>
            <person name="Otzen D.E."/>
        </authorList>
    </citation>
    <scope>NUCLEOTIDE SEQUENCE [LARGE SCALE GENOMIC DNA]</scope>
    <source>
        <strain evidence="2 3">Ki8-1</strain>
    </source>
</reference>
<dbReference type="InterPro" id="IPR052509">
    <property type="entry name" value="Metal_resp_DNA-bind_regulator"/>
</dbReference>
<dbReference type="OrthoDB" id="56053at2157"/>
<dbReference type="InterPro" id="IPR036390">
    <property type="entry name" value="WH_DNA-bd_sf"/>
</dbReference>
<keyword evidence="3" id="KW-1185">Reference proteome</keyword>
<dbReference type="AlphaFoldDB" id="A0A2V2MUG6"/>
<evidence type="ECO:0000313" key="2">
    <source>
        <dbReference type="EMBL" id="PWR69815.1"/>
    </source>
</evidence>
<dbReference type="Gene3D" id="1.10.10.10">
    <property type="entry name" value="Winged helix-like DNA-binding domain superfamily/Winged helix DNA-binding domain"/>
    <property type="match status" value="1"/>
</dbReference>
<protein>
    <submittedName>
        <fullName evidence="2">PadR family transcriptional regulator</fullName>
    </submittedName>
</protein>
<organism evidence="2 3">
    <name type="scientific">Methanospirillum lacunae</name>
    <dbReference type="NCBI Taxonomy" id="668570"/>
    <lineage>
        <taxon>Archaea</taxon>
        <taxon>Methanobacteriati</taxon>
        <taxon>Methanobacteriota</taxon>
        <taxon>Stenosarchaea group</taxon>
        <taxon>Methanomicrobia</taxon>
        <taxon>Methanomicrobiales</taxon>
        <taxon>Methanospirillaceae</taxon>
        <taxon>Methanospirillum</taxon>
    </lineage>
</organism>
<dbReference type="SUPFAM" id="SSF46785">
    <property type="entry name" value="Winged helix' DNA-binding domain"/>
    <property type="match status" value="1"/>
</dbReference>
<dbReference type="InterPro" id="IPR005149">
    <property type="entry name" value="Tscrpt_reg_PadR_N"/>
</dbReference>
<comment type="caution">
    <text evidence="2">The sequence shown here is derived from an EMBL/GenBank/DDBJ whole genome shotgun (WGS) entry which is preliminary data.</text>
</comment>
<dbReference type="Pfam" id="PF03551">
    <property type="entry name" value="PadR"/>
    <property type="match status" value="1"/>
</dbReference>
<dbReference type="EMBL" id="QGMY01000018">
    <property type="protein sequence ID" value="PWR69815.1"/>
    <property type="molecule type" value="Genomic_DNA"/>
</dbReference>
<dbReference type="PANTHER" id="PTHR33169">
    <property type="entry name" value="PADR-FAMILY TRANSCRIPTIONAL REGULATOR"/>
    <property type="match status" value="1"/>
</dbReference>
<sequence length="108" mass="12178">MNAQFKKGVLEMCVLVLLGEKDRYGYELVQDISHRFEISEGSIYPLLRRLRDEGNVVTYLQESAEGPARKYYSLTAKGGIIRDELVAEWQEFIVAVNGLLEGVSHAEG</sequence>
<dbReference type="RefSeq" id="WP_109970139.1">
    <property type="nucleotide sequence ID" value="NZ_CP176093.1"/>
</dbReference>
<dbReference type="GeneID" id="97550075"/>
<dbReference type="Proteomes" id="UP000245657">
    <property type="component" value="Unassembled WGS sequence"/>
</dbReference>
<dbReference type="PANTHER" id="PTHR33169:SF24">
    <property type="entry name" value="TRANSCRIPTIONAL REGULATOR, PADR FAMILY"/>
    <property type="match status" value="1"/>
</dbReference>
<dbReference type="InterPro" id="IPR036388">
    <property type="entry name" value="WH-like_DNA-bd_sf"/>
</dbReference>
<gene>
    <name evidence="2" type="ORF">DK846_16700</name>
</gene>
<accession>A0A2V2MUG6</accession>